<dbReference type="EMBL" id="CR380955">
    <property type="protein sequence ID" value="CAG60365.1"/>
    <property type="molecule type" value="Genomic_DNA"/>
</dbReference>
<dbReference type="OMA" id="RHNERQI"/>
<dbReference type="PROSITE" id="PS50188">
    <property type="entry name" value="B302_SPRY"/>
    <property type="match status" value="1"/>
</dbReference>
<dbReference type="InterPro" id="IPR013144">
    <property type="entry name" value="CRA_dom"/>
</dbReference>
<name>Q6FQR6_CANGA</name>
<dbReference type="SMART" id="SM00668">
    <property type="entry name" value="CTLH"/>
    <property type="match status" value="1"/>
</dbReference>
<dbReference type="InterPro" id="IPR003877">
    <property type="entry name" value="SPRY_dom"/>
</dbReference>
<dbReference type="VEuPathDB" id="FungiDB:CAGL0I04114g"/>
<feature type="compositionally biased region" description="Polar residues" evidence="1">
    <location>
        <begin position="251"/>
        <end position="263"/>
    </location>
</feature>
<dbReference type="Proteomes" id="UP000002428">
    <property type="component" value="Chromosome I"/>
</dbReference>
<feature type="region of interest" description="Disordered" evidence="1">
    <location>
        <begin position="179"/>
        <end position="275"/>
    </location>
</feature>
<dbReference type="InterPro" id="IPR001870">
    <property type="entry name" value="B30.2/SPRY"/>
</dbReference>
<dbReference type="SMART" id="SM00757">
    <property type="entry name" value="CRA"/>
    <property type="match status" value="1"/>
</dbReference>
<dbReference type="CGD" id="CAL0132550">
    <property type="gene designation" value="CAGL0I04114g"/>
</dbReference>
<dbReference type="FunCoup" id="Q6FQR6">
    <property type="interactions" value="159"/>
</dbReference>
<dbReference type="Gene3D" id="2.60.120.920">
    <property type="match status" value="1"/>
</dbReference>
<evidence type="ECO:0000313" key="5">
    <source>
        <dbReference type="EMBL" id="CAG60365.1"/>
    </source>
</evidence>
<evidence type="ECO:0008006" key="7">
    <source>
        <dbReference type="Google" id="ProtNLM"/>
    </source>
</evidence>
<dbReference type="GO" id="GO:0045721">
    <property type="term" value="P:negative regulation of gluconeogenesis"/>
    <property type="evidence" value="ECO:0007669"/>
    <property type="project" value="EnsemblFungi"/>
</dbReference>
<dbReference type="HOGENOM" id="CLU_308189_0_0_1"/>
<feature type="domain" description="CTLH" evidence="3">
    <location>
        <begin position="715"/>
        <end position="770"/>
    </location>
</feature>
<dbReference type="InterPro" id="IPR013320">
    <property type="entry name" value="ConA-like_dom_sf"/>
</dbReference>
<dbReference type="CDD" id="cd12885">
    <property type="entry name" value="SPRY_RanBP_like"/>
    <property type="match status" value="1"/>
</dbReference>
<organism evidence="5 6">
    <name type="scientific">Candida glabrata (strain ATCC 2001 / BCRC 20586 / JCM 3761 / NBRC 0622 / NRRL Y-65 / CBS 138)</name>
    <name type="common">Yeast</name>
    <name type="synonym">Nakaseomyces glabratus</name>
    <dbReference type="NCBI Taxonomy" id="284593"/>
    <lineage>
        <taxon>Eukaryota</taxon>
        <taxon>Fungi</taxon>
        <taxon>Dikarya</taxon>
        <taxon>Ascomycota</taxon>
        <taxon>Saccharomycotina</taxon>
        <taxon>Saccharomycetes</taxon>
        <taxon>Saccharomycetales</taxon>
        <taxon>Saccharomycetaceae</taxon>
        <taxon>Nakaseomyces</taxon>
    </lineage>
</organism>
<accession>Q6FQR6</accession>
<evidence type="ECO:0000259" key="2">
    <source>
        <dbReference type="PROSITE" id="PS50188"/>
    </source>
</evidence>
<dbReference type="SUPFAM" id="SSF49899">
    <property type="entry name" value="Concanavalin A-like lectins/glucanases"/>
    <property type="match status" value="1"/>
</dbReference>
<feature type="compositionally biased region" description="Acidic residues" evidence="1">
    <location>
        <begin position="196"/>
        <end position="244"/>
    </location>
</feature>
<dbReference type="InParanoid" id="Q6FQR6"/>
<dbReference type="AlphaFoldDB" id="Q6FQR6"/>
<dbReference type="InterPro" id="IPR044736">
    <property type="entry name" value="Gid1/RanBPM/SPLA_SPRY"/>
</dbReference>
<dbReference type="KEGG" id="cgr:2889100"/>
<evidence type="ECO:0000256" key="1">
    <source>
        <dbReference type="SAM" id="MobiDB-lite"/>
    </source>
</evidence>
<evidence type="ECO:0000313" key="4">
    <source>
        <dbReference type="CGD" id="CAL0132550"/>
    </source>
</evidence>
<dbReference type="GO" id="GO:0043161">
    <property type="term" value="P:proteasome-mediated ubiquitin-dependent protein catabolic process"/>
    <property type="evidence" value="ECO:0007669"/>
    <property type="project" value="EnsemblFungi"/>
</dbReference>
<dbReference type="InterPro" id="IPR050618">
    <property type="entry name" value="Ubq-SigPath_Reg"/>
</dbReference>
<dbReference type="InterPro" id="IPR006595">
    <property type="entry name" value="CTLH_C"/>
</dbReference>
<dbReference type="PANTHER" id="PTHR12864">
    <property type="entry name" value="RAN BINDING PROTEIN 9-RELATED"/>
    <property type="match status" value="1"/>
</dbReference>
<dbReference type="PROSITE" id="PS50896">
    <property type="entry name" value="LISH"/>
    <property type="match status" value="1"/>
</dbReference>
<proteinExistence type="predicted"/>
<reference evidence="5 6" key="1">
    <citation type="journal article" date="2004" name="Nature">
        <title>Genome evolution in yeasts.</title>
        <authorList>
            <consortium name="Genolevures"/>
            <person name="Dujon B."/>
            <person name="Sherman D."/>
            <person name="Fischer G."/>
            <person name="Durrens P."/>
            <person name="Casaregola S."/>
            <person name="Lafontaine I."/>
            <person name="de Montigny J."/>
            <person name="Marck C."/>
            <person name="Neuveglise C."/>
            <person name="Talla E."/>
            <person name="Goffard N."/>
            <person name="Frangeul L."/>
            <person name="Aigle M."/>
            <person name="Anthouard V."/>
            <person name="Babour A."/>
            <person name="Barbe V."/>
            <person name="Barnay S."/>
            <person name="Blanchin S."/>
            <person name="Beckerich J.M."/>
            <person name="Beyne E."/>
            <person name="Bleykasten C."/>
            <person name="Boisrame A."/>
            <person name="Boyer J."/>
            <person name="Cattolico L."/>
            <person name="Confanioleri F."/>
            <person name="de Daruvar A."/>
            <person name="Despons L."/>
            <person name="Fabre E."/>
            <person name="Fairhead C."/>
            <person name="Ferry-Dumazet H."/>
            <person name="Groppi A."/>
            <person name="Hantraye F."/>
            <person name="Hennequin C."/>
            <person name="Jauniaux N."/>
            <person name="Joyet P."/>
            <person name="Kachouri R."/>
            <person name="Kerrest A."/>
            <person name="Koszul R."/>
            <person name="Lemaire M."/>
            <person name="Lesur I."/>
            <person name="Ma L."/>
            <person name="Muller H."/>
            <person name="Nicaud J.M."/>
            <person name="Nikolski M."/>
            <person name="Oztas S."/>
            <person name="Ozier-Kalogeropoulos O."/>
            <person name="Pellenz S."/>
            <person name="Potier S."/>
            <person name="Richard G.F."/>
            <person name="Straub M.L."/>
            <person name="Suleau A."/>
            <person name="Swennene D."/>
            <person name="Tekaia F."/>
            <person name="Wesolowski-Louvel M."/>
            <person name="Westhof E."/>
            <person name="Wirth B."/>
            <person name="Zeniou-Meyer M."/>
            <person name="Zivanovic I."/>
            <person name="Bolotin-Fukuhara M."/>
            <person name="Thierry A."/>
            <person name="Bouchier C."/>
            <person name="Caudron B."/>
            <person name="Scarpelli C."/>
            <person name="Gaillardin C."/>
            <person name="Weissenbach J."/>
            <person name="Wincker P."/>
            <person name="Souciet J.L."/>
        </authorList>
    </citation>
    <scope>NUCLEOTIDE SEQUENCE [LARGE SCALE GENOMIC DNA]</scope>
    <source>
        <strain evidence="6">ATCC 2001 / BCRC 20586 / JCM 3761 / NBRC 0622 / NRRL Y-65 / CBS 138</strain>
    </source>
</reference>
<dbReference type="Pfam" id="PF10607">
    <property type="entry name" value="CTLH"/>
    <property type="match status" value="1"/>
</dbReference>
<dbReference type="PROSITE" id="PS50897">
    <property type="entry name" value="CTLH"/>
    <property type="match status" value="1"/>
</dbReference>
<evidence type="ECO:0000313" key="6">
    <source>
        <dbReference type="Proteomes" id="UP000002428"/>
    </source>
</evidence>
<dbReference type="SMART" id="SM00449">
    <property type="entry name" value="SPRY"/>
    <property type="match status" value="1"/>
</dbReference>
<feature type="domain" description="B30.2/SPRY" evidence="2">
    <location>
        <begin position="309"/>
        <end position="561"/>
    </location>
</feature>
<sequence length="910" mass="103778">MTGHLDEVDREFIKSLFPEYLLEQPVAYDLLWIYRENKKIFCKTPYFHHSKDEDRNGLLTSSILPPKLSYRTKKEIWQKLMNLGVLGTLSFDAANDEYLVQAYKYFYSDNNNEKSHMKVPGSATKSKFSKDIKKTMNEADDSLQRVHDVLDQYYLNSVSGENINVDSSIDPVERHSVRWRDHDDIHSESERANERDETEAEEEADQIEDEDEDVEENSNDEDDDDDDEDEGEEEDEDAVDISEEGQERDLQTTSARDSIGSSDRLSRRAHSYSAKDNASRLYPALNTQKYMSKKKNNSTTPNVYNLMGYFLPTQWMHKENNSILVSSDGITELRANPNWQPFISNDRGDIFARNRLRNALTSSQKTEFVTTYADEIVSNKKVAIFYYEVRVLDVTSSKSAHNSNIVVGYKIANDSDDEIDLEKIDEKALLELVKNFGAGDNNELGGLADIGGTLMGRADSTATDPAPGLAKKNTLDETFVGYCGLSGNISITSKEKPYSKPYGRDDVIGCGINYVNGSVFFTKNGVFLGEAVSSLMNVNAIPYIALKSGNSVRTNFGLYEEFVFDINQYQKNWKRVAYKNIFKASITSHQFPDTKNTLIDESQMEIDDDADESQLSLLQKGLILGKDNRISENMVLKPDDLLLNTLNTQDGSMISNLNVMINDYLIHEGLIDVAKGFLKDLQKFSLTNPYDNQIQIEEREIIKHNESQIIREENVLRIRQELRKLINQREIEKCITFLNDKIPDLLGNNVELHFELRVVQYLIQLSNSPKIDSNILIEAGQNLSREFVFNNTIPQELRDKFQDQLSNVSSLLVYEDPLTEAPDELSYYFSPEYLQDRLFQLTNSTILKHMKKSSECALDNIVSYSRAMSLTLLNLNAKGKATVYEDDDAKLVDTARYYKLINIDGDLLSL</sequence>
<dbReference type="GO" id="GO:0034657">
    <property type="term" value="C:GID complex"/>
    <property type="evidence" value="ECO:0007669"/>
    <property type="project" value="EnsemblFungi"/>
</dbReference>
<feature type="compositionally biased region" description="Basic and acidic residues" evidence="1">
    <location>
        <begin position="179"/>
        <end position="195"/>
    </location>
</feature>
<protein>
    <recommendedName>
        <fullName evidence="7">Vacuolar import and degradation protein 30</fullName>
    </recommendedName>
</protein>
<dbReference type="InterPro" id="IPR024964">
    <property type="entry name" value="CTLH/CRA"/>
</dbReference>
<dbReference type="InterPro" id="IPR006594">
    <property type="entry name" value="LisH"/>
</dbReference>
<evidence type="ECO:0000259" key="3">
    <source>
        <dbReference type="PROSITE" id="PS50897"/>
    </source>
</evidence>
<dbReference type="eggNOG" id="KOG1477">
    <property type="taxonomic scope" value="Eukaryota"/>
</dbReference>
<dbReference type="GO" id="GO:0006808">
    <property type="term" value="P:regulation of nitrogen utilization"/>
    <property type="evidence" value="ECO:0007669"/>
    <property type="project" value="EnsemblFungi"/>
</dbReference>
<dbReference type="InterPro" id="IPR043136">
    <property type="entry name" value="B30.2/SPRY_sf"/>
</dbReference>
<dbReference type="STRING" id="284593.Q6FQR6"/>
<dbReference type="Pfam" id="PF00622">
    <property type="entry name" value="SPRY"/>
    <property type="match status" value="1"/>
</dbReference>
<keyword evidence="6" id="KW-1185">Reference proteome</keyword>
<gene>
    <name evidence="4 5" type="ordered locus">CAGL0I04114g</name>
</gene>